<accession>A0A7H4NYH8</accession>
<dbReference type="Proteomes" id="UP000254571">
    <property type="component" value="Unassembled WGS sequence"/>
</dbReference>
<dbReference type="EMBL" id="UGMX01000002">
    <property type="protein sequence ID" value="STW05243.1"/>
    <property type="molecule type" value="Genomic_DNA"/>
</dbReference>
<comment type="caution">
    <text evidence="1">The sequence shown here is derived from an EMBL/GenBank/DDBJ whole genome shotgun (WGS) entry which is preliminary data.</text>
</comment>
<name>A0A7H4NYH8_9ENTR</name>
<gene>
    <name evidence="1" type="ORF">NCTC9149_01618</name>
</gene>
<proteinExistence type="predicted"/>
<evidence type="ECO:0000313" key="2">
    <source>
        <dbReference type="Proteomes" id="UP000254571"/>
    </source>
</evidence>
<organism evidence="1 2">
    <name type="scientific">Klebsiella grimontii</name>
    <dbReference type="NCBI Taxonomy" id="2058152"/>
    <lineage>
        <taxon>Bacteria</taxon>
        <taxon>Pseudomonadati</taxon>
        <taxon>Pseudomonadota</taxon>
        <taxon>Gammaproteobacteria</taxon>
        <taxon>Enterobacterales</taxon>
        <taxon>Enterobacteriaceae</taxon>
        <taxon>Klebsiella/Raoultella group</taxon>
        <taxon>Klebsiella</taxon>
    </lineage>
</organism>
<dbReference type="AlphaFoldDB" id="A0A7H4NYH8"/>
<sequence>MLTDELKSGHIERVARRELAQECDNLTEVLAFERDQLKVACNSTARAFRQAHHAVLSEYAKEELDRALNDTLGPLVRAMVLKADVMANPFANTIGHQGYIEPEKEVMHQVVTFLTRKVSDFSVTPADEPVLSLTGFPAVTLPHMDHDAASTPGERKVWQEKIRQREADLKARGLLP</sequence>
<protein>
    <submittedName>
        <fullName evidence="1">Phage capsid and scaffold protein</fullName>
    </submittedName>
</protein>
<evidence type="ECO:0000313" key="1">
    <source>
        <dbReference type="EMBL" id="STW05243.1"/>
    </source>
</evidence>
<reference evidence="1 2" key="1">
    <citation type="submission" date="2018-06" db="EMBL/GenBank/DDBJ databases">
        <authorList>
            <consortium name="Pathogen Informatics"/>
            <person name="Doyle S."/>
        </authorList>
    </citation>
    <scope>NUCLEOTIDE SEQUENCE [LARGE SCALE GENOMIC DNA]</scope>
    <source>
        <strain evidence="1 2">NCTC9149</strain>
    </source>
</reference>